<gene>
    <name evidence="2" type="ORF">BBF96_11485</name>
</gene>
<name>A0A3S9T078_9FIRM</name>
<evidence type="ECO:0000256" key="1">
    <source>
        <dbReference type="SAM" id="Coils"/>
    </source>
</evidence>
<evidence type="ECO:0000313" key="2">
    <source>
        <dbReference type="EMBL" id="AZR73958.1"/>
    </source>
</evidence>
<dbReference type="Proteomes" id="UP000267250">
    <property type="component" value="Chromosome"/>
</dbReference>
<dbReference type="AlphaFoldDB" id="A0A3S9T078"/>
<dbReference type="SUPFAM" id="SSF56954">
    <property type="entry name" value="Outer membrane efflux proteins (OEP)"/>
    <property type="match status" value="1"/>
</dbReference>
<feature type="coiled-coil region" evidence="1">
    <location>
        <begin position="251"/>
        <end position="278"/>
    </location>
</feature>
<sequence length="442" mass="52355">MKKYKIILILIILILSGVNLQAKEVITLNLDKMVRQVLENPPTSSRLSMLYLELTKPNENITGMLLPKVNLKVNETIGDLNDLSYQCILSGDLSDFLLTKKRIKYQQLLLQKHYLDLTNAKKELVLSFVYPYLMIVEVDQNKKILAKIKDNNEKYFKFIEEKGTLGQIDPLLYKMAKLTNYKFRNLCEEQEREYTSLQKELMYLLNYEDTADLQLVILEDLFKVQKQYDLEGYWTQKVLDEIVAKHPEVQAEKIEIEINKLSKEIDDLNKKVPDLQYNLQISYNHQTGYMWNWNVSTIWEWDSLLNGTRLNLSVNQTNRQINFSLNERQGHNSVNVDHKKLILASENNLKTKKYLVENKYRKIINNLISTEKMLEIIKQNKEIIEEQLRQVEQMPESVQKYLDLMELNLEYATVCISYNSQFRNYLYSQFQLKLASDQIKFW</sequence>
<accession>A0A3S9T078</accession>
<keyword evidence="3" id="KW-1185">Reference proteome</keyword>
<evidence type="ECO:0008006" key="4">
    <source>
        <dbReference type="Google" id="ProtNLM"/>
    </source>
</evidence>
<keyword evidence="1" id="KW-0175">Coiled coil</keyword>
<dbReference type="KEGG" id="aft:BBF96_11485"/>
<protein>
    <recommendedName>
        <fullName evidence="4">Outer membrane efflux protein</fullName>
    </recommendedName>
</protein>
<dbReference type="Gene3D" id="1.20.1600.10">
    <property type="entry name" value="Outer membrane efflux proteins (OEP)"/>
    <property type="match status" value="1"/>
</dbReference>
<feature type="coiled-coil region" evidence="1">
    <location>
        <begin position="367"/>
        <end position="394"/>
    </location>
</feature>
<proteinExistence type="predicted"/>
<dbReference type="EMBL" id="CP016379">
    <property type="protein sequence ID" value="AZR73958.1"/>
    <property type="molecule type" value="Genomic_DNA"/>
</dbReference>
<organism evidence="2 3">
    <name type="scientific">Anoxybacter fermentans</name>
    <dbReference type="NCBI Taxonomy" id="1323375"/>
    <lineage>
        <taxon>Bacteria</taxon>
        <taxon>Bacillati</taxon>
        <taxon>Bacillota</taxon>
        <taxon>Clostridia</taxon>
        <taxon>Halanaerobiales</taxon>
        <taxon>Anoxybacter</taxon>
    </lineage>
</organism>
<evidence type="ECO:0000313" key="3">
    <source>
        <dbReference type="Proteomes" id="UP000267250"/>
    </source>
</evidence>
<dbReference type="RefSeq" id="WP_127017308.1">
    <property type="nucleotide sequence ID" value="NZ_CP016379.1"/>
</dbReference>
<reference evidence="2 3" key="1">
    <citation type="submission" date="2016-07" db="EMBL/GenBank/DDBJ databases">
        <title>Genome and transcriptome analysis of iron-reducing fermentative bacteria Anoxybacter fermentans.</title>
        <authorList>
            <person name="Zeng X."/>
            <person name="Shao Z."/>
        </authorList>
    </citation>
    <scope>NUCLEOTIDE SEQUENCE [LARGE SCALE GENOMIC DNA]</scope>
    <source>
        <strain evidence="2 3">DY22613</strain>
    </source>
</reference>